<protein>
    <submittedName>
        <fullName evidence="1">Uncharacterized protein</fullName>
    </submittedName>
</protein>
<dbReference type="EnsemblMetazoa" id="ENSAATROPT012222">
    <property type="protein sequence ID" value="ENSAATROPP011084"/>
    <property type="gene ID" value="ENSAATROPG009946"/>
</dbReference>
<accession>A0AAG5DJV1</accession>
<reference evidence="1" key="1">
    <citation type="submission" date="2024-04" db="UniProtKB">
        <authorList>
            <consortium name="EnsemblMetazoa"/>
        </authorList>
    </citation>
    <scope>IDENTIFICATION</scope>
    <source>
        <strain evidence="1">EBRO</strain>
    </source>
</reference>
<proteinExistence type="predicted"/>
<sequence length="42" mass="4853">MELRMKASPCTFQLTHIRPSIRSFLAISLTKSSHYLALRCDE</sequence>
<organism evidence="1 2">
    <name type="scientific">Anopheles atroparvus</name>
    <name type="common">European mosquito</name>
    <dbReference type="NCBI Taxonomy" id="41427"/>
    <lineage>
        <taxon>Eukaryota</taxon>
        <taxon>Metazoa</taxon>
        <taxon>Ecdysozoa</taxon>
        <taxon>Arthropoda</taxon>
        <taxon>Hexapoda</taxon>
        <taxon>Insecta</taxon>
        <taxon>Pterygota</taxon>
        <taxon>Neoptera</taxon>
        <taxon>Endopterygota</taxon>
        <taxon>Diptera</taxon>
        <taxon>Nematocera</taxon>
        <taxon>Culicoidea</taxon>
        <taxon>Culicidae</taxon>
        <taxon>Anophelinae</taxon>
        <taxon>Anopheles</taxon>
    </lineage>
</organism>
<dbReference type="Proteomes" id="UP000075880">
    <property type="component" value="Unassembled WGS sequence"/>
</dbReference>
<keyword evidence="2" id="KW-1185">Reference proteome</keyword>
<evidence type="ECO:0000313" key="1">
    <source>
        <dbReference type="EnsemblMetazoa" id="ENSAATROPP011084"/>
    </source>
</evidence>
<dbReference type="AlphaFoldDB" id="A0AAG5DJV1"/>
<name>A0AAG5DJV1_ANOAO</name>
<evidence type="ECO:0000313" key="2">
    <source>
        <dbReference type="Proteomes" id="UP000075880"/>
    </source>
</evidence>